<accession>A0ABX7G1J3</accession>
<keyword evidence="6" id="KW-0051">Antiviral defense</keyword>
<evidence type="ECO:0000256" key="3">
    <source>
        <dbReference type="ARBA" id="ARBA00022723"/>
    </source>
</evidence>
<keyword evidence="3" id="KW-0479">Metal-binding</keyword>
<dbReference type="InterPro" id="IPR000123">
    <property type="entry name" value="Reverse_transcriptase_msDNA"/>
</dbReference>
<keyword evidence="2" id="KW-0548">Nucleotidyltransferase</keyword>
<evidence type="ECO:0000256" key="5">
    <source>
        <dbReference type="ARBA" id="ARBA00022918"/>
    </source>
</evidence>
<evidence type="ECO:0000256" key="7">
    <source>
        <dbReference type="ARBA" id="ARBA00034120"/>
    </source>
</evidence>
<evidence type="ECO:0000256" key="2">
    <source>
        <dbReference type="ARBA" id="ARBA00022695"/>
    </source>
</evidence>
<dbReference type="InterPro" id="IPR000477">
    <property type="entry name" value="RT_dom"/>
</dbReference>
<protein>
    <submittedName>
        <fullName evidence="9">RNA-directed DNA polymerase</fullName>
    </submittedName>
</protein>
<evidence type="ECO:0000259" key="8">
    <source>
        <dbReference type="PROSITE" id="PS50878"/>
    </source>
</evidence>
<gene>
    <name evidence="9" type="ORF">JQC75_15225</name>
</gene>
<dbReference type="GO" id="GO:0003964">
    <property type="term" value="F:RNA-directed DNA polymerase activity"/>
    <property type="evidence" value="ECO:0007669"/>
    <property type="project" value="UniProtKB-KW"/>
</dbReference>
<dbReference type="Pfam" id="PF00078">
    <property type="entry name" value="RVT_1"/>
    <property type="match status" value="1"/>
</dbReference>
<keyword evidence="4" id="KW-0460">Magnesium</keyword>
<sequence>MDNIKPIFQAGPIKSISRLVTALGITLSELEHVLHLSPNERYSDLKNPIYKKDGSVRVIKNPNRDIRKIQFRLNQRISKACVRWPDYLFGSIPKTDQSGNRDYVACAQVHCGAKSILKLDVSSFFDSIHKDHVYSLFHGLFRYSEEVSLCLANICCYEDHLVQGALTSSYIATLILWDVEQELVRKLRRAGLKYTRLVDDITISSTCHGYDFSMAEKLVFDMLAAKSLSLNVKKSVVYRTGTESLKVHGLEVSFSKPNLPKSEVKKIRAAVHQISLLAKNKSVRRTYKYRANYHRTLGRVNKLARLENDKRDRFLKVLLSTSVRPLPSGRDTGRDSTLCII</sequence>
<evidence type="ECO:0000313" key="9">
    <source>
        <dbReference type="EMBL" id="QRH01194.1"/>
    </source>
</evidence>
<keyword evidence="10" id="KW-1185">Reference proteome</keyword>
<dbReference type="EMBL" id="CP069213">
    <property type="protein sequence ID" value="QRH01194.1"/>
    <property type="molecule type" value="Genomic_DNA"/>
</dbReference>
<dbReference type="SUPFAM" id="SSF56672">
    <property type="entry name" value="DNA/RNA polymerases"/>
    <property type="match status" value="1"/>
</dbReference>
<reference evidence="9 10" key="1">
    <citation type="journal article" date="2012" name="Antonie Van Leeuwenhoek">
        <title>Shewanella litorisediminis sp. nov., a gammaproteobacterium isolated from a tidal flat sediment.</title>
        <authorList>
            <person name="Lee M.H."/>
            <person name="Yoon J.H."/>
        </authorList>
    </citation>
    <scope>NUCLEOTIDE SEQUENCE [LARGE SCALE GENOMIC DNA]</scope>
    <source>
        <strain evidence="9 10">SMK1-12</strain>
    </source>
</reference>
<dbReference type="InterPro" id="IPR043502">
    <property type="entry name" value="DNA/RNA_pol_sf"/>
</dbReference>
<dbReference type="CDD" id="cd03487">
    <property type="entry name" value="RT_Bac_retron_II"/>
    <property type="match status" value="1"/>
</dbReference>
<name>A0ABX7G1J3_9GAMM</name>
<evidence type="ECO:0000256" key="1">
    <source>
        <dbReference type="ARBA" id="ARBA00022679"/>
    </source>
</evidence>
<dbReference type="RefSeq" id="WP_203324883.1">
    <property type="nucleotide sequence ID" value="NZ_CP069213.1"/>
</dbReference>
<proteinExistence type="inferred from homology"/>
<organism evidence="9 10">
    <name type="scientific">Shewanella litorisediminis</name>
    <dbReference type="NCBI Taxonomy" id="1173586"/>
    <lineage>
        <taxon>Bacteria</taxon>
        <taxon>Pseudomonadati</taxon>
        <taxon>Pseudomonadota</taxon>
        <taxon>Gammaproteobacteria</taxon>
        <taxon>Alteromonadales</taxon>
        <taxon>Shewanellaceae</taxon>
        <taxon>Shewanella</taxon>
    </lineage>
</organism>
<dbReference type="PROSITE" id="PS50878">
    <property type="entry name" value="RT_POL"/>
    <property type="match status" value="1"/>
</dbReference>
<dbReference type="Proteomes" id="UP000596252">
    <property type="component" value="Chromosome"/>
</dbReference>
<keyword evidence="5 9" id="KW-0695">RNA-directed DNA polymerase</keyword>
<evidence type="ECO:0000256" key="6">
    <source>
        <dbReference type="ARBA" id="ARBA00023118"/>
    </source>
</evidence>
<dbReference type="PRINTS" id="PR00866">
    <property type="entry name" value="RNADNAPOLMS"/>
</dbReference>
<keyword evidence="1" id="KW-0808">Transferase</keyword>
<feature type="domain" description="Reverse transcriptase" evidence="8">
    <location>
        <begin position="30"/>
        <end position="252"/>
    </location>
</feature>
<evidence type="ECO:0000256" key="4">
    <source>
        <dbReference type="ARBA" id="ARBA00022842"/>
    </source>
</evidence>
<comment type="similarity">
    <text evidence="7">Belongs to the bacterial reverse transcriptase family.</text>
</comment>
<evidence type="ECO:0000313" key="10">
    <source>
        <dbReference type="Proteomes" id="UP000596252"/>
    </source>
</evidence>